<dbReference type="SUPFAM" id="SSF51197">
    <property type="entry name" value="Clavaminate synthase-like"/>
    <property type="match status" value="1"/>
</dbReference>
<protein>
    <recommendedName>
        <fullName evidence="4">JmjC domain-containing protein</fullName>
    </recommendedName>
</protein>
<feature type="compositionally biased region" description="Basic and acidic residues" evidence="1">
    <location>
        <begin position="52"/>
        <end position="81"/>
    </location>
</feature>
<feature type="region of interest" description="Disordered" evidence="1">
    <location>
        <begin position="1"/>
        <end position="107"/>
    </location>
</feature>
<accession>A0A139H543</accession>
<dbReference type="STRING" id="321146.A0A139H543"/>
<feature type="compositionally biased region" description="Polar residues" evidence="1">
    <location>
        <begin position="1"/>
        <end position="12"/>
    </location>
</feature>
<feature type="region of interest" description="Disordered" evidence="1">
    <location>
        <begin position="351"/>
        <end position="475"/>
    </location>
</feature>
<feature type="compositionally biased region" description="Polar residues" evidence="1">
    <location>
        <begin position="82"/>
        <end position="94"/>
    </location>
</feature>
<feature type="compositionally biased region" description="Basic and acidic residues" evidence="1">
    <location>
        <begin position="28"/>
        <end position="37"/>
    </location>
</feature>
<sequence length="908" mass="101136">MAKKSCISQTGIHRTLAMTRTMKRKRPRYDDLPDELRAQLIPESDADEDYSDSGREDVSLTSAREEPLAREESLAREEPHTSVDTSGHATSLATSDAAVKPSRRREVSLGLGDDTDVWVEDLFRIQKSQQSIEDFTLLRDRLLETHDGLIVRFQTLLEVVKVHFADDSPFEDPAWAAFQAKVKQNNDDHEPSATKGEEWRRKSLAIIIALWGPEIVEEYGIHRFGQAVMSTTKRCATKCPDFANFVPFVNAALLRRQQNAVLSAKYHRIAPDKRLIAPDVQAAFDILAGQNSSELEAAKRDHVSWTCSKLGDFRVGRKDLREWQPKVEPWLLAVDSFGLLTPRSSISPDISVRARHGMNGTSDDITVSQPAPAQDEGGASSENGYGISGQKSMMTSLQPSAPANRQQHALPKPQKPRSLPPVPRSPVPRTPSKPQQPEKPRNPLDTGSGQQNTTTGPARLQDEQLTIWDDPTPDEDDIPIEYTLHNRYHQEVQEYCREIHGESKGQRSSRYGIRAQWLTPSTRWARSWASPQLGYSGSTQELAEVLYYACGDFIKDACAGHAFTKPVVIKKEAFADSSFQSLQTFMGLLSDSHRSKEIEVQTLDETQTKRLPVKDLIAASRSRNTRKGYNALNLRDIAKSQRPLFTRLQRFRLLDMLVENARTQSGKDIESQPTDIAGCTSFNIFGLRGAFSGAHLDALGGTWVRSLDGIKLWMIVPQRDLDENAFNIRGDSWSPKGLERLILLEPDDVLLMPPGVPVVHAVHSPQPAVMAGGMLWDDLSIIPVLDLLFRVAEHQNTTNEAIAYQLPDILKSLEAVVKAETKRFCGSTTQKAFLAEFRSAVARIRSLGCDCAAIGGHCPCFAAFRRCTSLCSSHPKLPPRLPIEESGRGVHNSPQKTPRLCVCRQGTE</sequence>
<feature type="compositionally biased region" description="Polar residues" evidence="1">
    <location>
        <begin position="445"/>
        <end position="456"/>
    </location>
</feature>
<feature type="compositionally biased region" description="Pro residues" evidence="1">
    <location>
        <begin position="418"/>
        <end position="431"/>
    </location>
</feature>
<feature type="compositionally biased region" description="Polar residues" evidence="1">
    <location>
        <begin position="359"/>
        <end position="371"/>
    </location>
</feature>
<dbReference type="EMBL" id="LFZN01000138">
    <property type="protein sequence ID" value="KXS97593.1"/>
    <property type="molecule type" value="Genomic_DNA"/>
</dbReference>
<reference evidence="2 3" key="1">
    <citation type="submission" date="2015-07" db="EMBL/GenBank/DDBJ databases">
        <title>Comparative genomics of the Sigatoka disease complex on banana suggests a link between parallel evolutionary changes in Pseudocercospora fijiensis and Pseudocercospora eumusae and increased virulence on the banana host.</title>
        <authorList>
            <person name="Chang T.-C."/>
            <person name="Salvucci A."/>
            <person name="Crous P.W."/>
            <person name="Stergiopoulos I."/>
        </authorList>
    </citation>
    <scope>NUCLEOTIDE SEQUENCE [LARGE SCALE GENOMIC DNA]</scope>
    <source>
        <strain evidence="2 3">CBS 114824</strain>
    </source>
</reference>
<keyword evidence="3" id="KW-1185">Reference proteome</keyword>
<name>A0A139H543_9PEZI</name>
<dbReference type="OrthoDB" id="3650322at2759"/>
<dbReference type="Proteomes" id="UP000070133">
    <property type="component" value="Unassembled WGS sequence"/>
</dbReference>
<gene>
    <name evidence="2" type="ORF">AC578_5773</name>
</gene>
<dbReference type="AlphaFoldDB" id="A0A139H543"/>
<dbReference type="Gene3D" id="2.60.120.650">
    <property type="entry name" value="Cupin"/>
    <property type="match status" value="1"/>
</dbReference>
<comment type="caution">
    <text evidence="2">The sequence shown here is derived from an EMBL/GenBank/DDBJ whole genome shotgun (WGS) entry which is preliminary data.</text>
</comment>
<feature type="compositionally biased region" description="Polar residues" evidence="1">
    <location>
        <begin position="389"/>
        <end position="407"/>
    </location>
</feature>
<evidence type="ECO:0000313" key="3">
    <source>
        <dbReference type="Proteomes" id="UP000070133"/>
    </source>
</evidence>
<evidence type="ECO:0008006" key="4">
    <source>
        <dbReference type="Google" id="ProtNLM"/>
    </source>
</evidence>
<evidence type="ECO:0000256" key="1">
    <source>
        <dbReference type="SAM" id="MobiDB-lite"/>
    </source>
</evidence>
<proteinExistence type="predicted"/>
<organism evidence="2 3">
    <name type="scientific">Pseudocercospora eumusae</name>
    <dbReference type="NCBI Taxonomy" id="321146"/>
    <lineage>
        <taxon>Eukaryota</taxon>
        <taxon>Fungi</taxon>
        <taxon>Dikarya</taxon>
        <taxon>Ascomycota</taxon>
        <taxon>Pezizomycotina</taxon>
        <taxon>Dothideomycetes</taxon>
        <taxon>Dothideomycetidae</taxon>
        <taxon>Mycosphaerellales</taxon>
        <taxon>Mycosphaerellaceae</taxon>
        <taxon>Pseudocercospora</taxon>
    </lineage>
</organism>
<evidence type="ECO:0000313" key="2">
    <source>
        <dbReference type="EMBL" id="KXS97593.1"/>
    </source>
</evidence>